<evidence type="ECO:0000313" key="3">
    <source>
        <dbReference type="Proteomes" id="UP000026915"/>
    </source>
</evidence>
<dbReference type="AlphaFoldDB" id="A0A061FJF9"/>
<sequence>MNRLGRTLNQEIAHIVGWPTYDARFVWVGYGTGLRALAASFVVVVRVVAGCGRHGSTWRGFLGVGVFTSYLLAAIEILNVKFQSNYHTYQY</sequence>
<keyword evidence="1" id="KW-0812">Transmembrane</keyword>
<protein>
    <submittedName>
        <fullName evidence="2">Uncharacterized protein</fullName>
    </submittedName>
</protein>
<keyword evidence="3" id="KW-1185">Reference proteome</keyword>
<evidence type="ECO:0000256" key="1">
    <source>
        <dbReference type="SAM" id="Phobius"/>
    </source>
</evidence>
<reference evidence="2 3" key="1">
    <citation type="journal article" date="2013" name="Genome Biol.">
        <title>The genome sequence of the most widely cultivated cacao type and its use to identify candidate genes regulating pod color.</title>
        <authorList>
            <person name="Motamayor J.C."/>
            <person name="Mockaitis K."/>
            <person name="Schmutz J."/>
            <person name="Haiminen N."/>
            <person name="Iii D.L."/>
            <person name="Cornejo O."/>
            <person name="Findley S.D."/>
            <person name="Zheng P."/>
            <person name="Utro F."/>
            <person name="Royaert S."/>
            <person name="Saski C."/>
            <person name="Jenkins J."/>
            <person name="Podicheti R."/>
            <person name="Zhao M."/>
            <person name="Scheffler B.E."/>
            <person name="Stack J.C."/>
            <person name="Feltus F.A."/>
            <person name="Mustiga G.M."/>
            <person name="Amores F."/>
            <person name="Phillips W."/>
            <person name="Marelli J.P."/>
            <person name="May G.D."/>
            <person name="Shapiro H."/>
            <person name="Ma J."/>
            <person name="Bustamante C.D."/>
            <person name="Schnell R.J."/>
            <person name="Main D."/>
            <person name="Gilbert D."/>
            <person name="Parida L."/>
            <person name="Kuhn D.N."/>
        </authorList>
    </citation>
    <scope>NUCLEOTIDE SEQUENCE [LARGE SCALE GENOMIC DNA]</scope>
    <source>
        <strain evidence="3">cv. Matina 1-6</strain>
    </source>
</reference>
<dbReference type="Gramene" id="EOY16807">
    <property type="protein sequence ID" value="EOY16807"/>
    <property type="gene ID" value="TCM_035696"/>
</dbReference>
<feature type="transmembrane region" description="Helical" evidence="1">
    <location>
        <begin position="27"/>
        <end position="49"/>
    </location>
</feature>
<keyword evidence="1" id="KW-0472">Membrane</keyword>
<proteinExistence type="predicted"/>
<name>A0A061FJF9_THECC</name>
<dbReference type="InParanoid" id="A0A061FJF9"/>
<gene>
    <name evidence="2" type="ORF">TCM_035696</name>
</gene>
<feature type="transmembrane region" description="Helical" evidence="1">
    <location>
        <begin position="61"/>
        <end position="82"/>
    </location>
</feature>
<dbReference type="Proteomes" id="UP000026915">
    <property type="component" value="Chromosome 8"/>
</dbReference>
<dbReference type="EMBL" id="CM001886">
    <property type="protein sequence ID" value="EOY16807.1"/>
    <property type="molecule type" value="Genomic_DNA"/>
</dbReference>
<organism evidence="2 3">
    <name type="scientific">Theobroma cacao</name>
    <name type="common">Cacao</name>
    <name type="synonym">Cocoa</name>
    <dbReference type="NCBI Taxonomy" id="3641"/>
    <lineage>
        <taxon>Eukaryota</taxon>
        <taxon>Viridiplantae</taxon>
        <taxon>Streptophyta</taxon>
        <taxon>Embryophyta</taxon>
        <taxon>Tracheophyta</taxon>
        <taxon>Spermatophyta</taxon>
        <taxon>Magnoliopsida</taxon>
        <taxon>eudicotyledons</taxon>
        <taxon>Gunneridae</taxon>
        <taxon>Pentapetalae</taxon>
        <taxon>rosids</taxon>
        <taxon>malvids</taxon>
        <taxon>Malvales</taxon>
        <taxon>Malvaceae</taxon>
        <taxon>Byttnerioideae</taxon>
        <taxon>Theobroma</taxon>
    </lineage>
</organism>
<evidence type="ECO:0000313" key="2">
    <source>
        <dbReference type="EMBL" id="EOY16807.1"/>
    </source>
</evidence>
<dbReference type="HOGENOM" id="CLU_2431426_0_0_1"/>
<accession>A0A061FJF9</accession>
<keyword evidence="1" id="KW-1133">Transmembrane helix</keyword>